<feature type="compositionally biased region" description="Basic and acidic residues" evidence="2">
    <location>
        <begin position="125"/>
        <end position="134"/>
    </location>
</feature>
<comment type="caution">
    <text evidence="3">The sequence shown here is derived from an EMBL/GenBank/DDBJ whole genome shotgun (WGS) entry which is preliminary data.</text>
</comment>
<gene>
    <name evidence="3" type="ORF">HGRIS_003490</name>
</gene>
<dbReference type="EMBL" id="JASNQZ010000007">
    <property type="protein sequence ID" value="KAL0954523.1"/>
    <property type="molecule type" value="Genomic_DNA"/>
</dbReference>
<feature type="region of interest" description="Disordered" evidence="2">
    <location>
        <begin position="57"/>
        <end position="136"/>
    </location>
</feature>
<feature type="region of interest" description="Disordered" evidence="2">
    <location>
        <begin position="338"/>
        <end position="454"/>
    </location>
</feature>
<accession>A0ABR3JGJ0</accession>
<keyword evidence="1" id="KW-0175">Coiled coil</keyword>
<sequence length="490" mass="52853">MTLAQRLDELATANSEGLLSDDEYRLLRQNLFERYATGASVPSESSVVPVAKHARGGSVSSATSTQQRPHSVIDPDLLPSRSSHGAPQKPKASVTSSVGSLLRKVTVKRDAHLSPPRFTPAPADLSKDADETPKRGLVSRILSRKSSKLLRVRTDVQASPAAPLLSPVARQDALALPTPPRSPARTTRSHKSSHSGTPSGASPVSLTSAALPNWTIHDVFNDDDLITSADVRREIKNVEAECRGLVDAFNGLEMSTLVRAQSSTMRRLPVATPASPMAIVEGRDWRDYGQLGVSTSTLAHVHLAPTPEREIDGASMRSLESHQSSSPSSSWSTAILGRVKIPRTPQRVPSPLSPNRRPMSARKASMSSLSSRGTASSIPIRPKTSHSTLQVHYTGPNGTLRSSHSANHLPLGSLPERIALSSSESDSPVVESSESGESGPGAQATPKPINSELADIRRRKAEVMRRYEARLEFLRAKLRSLEIHEKLLRR</sequence>
<feature type="compositionally biased region" description="Polar residues" evidence="2">
    <location>
        <begin position="58"/>
        <end position="69"/>
    </location>
</feature>
<dbReference type="Proteomes" id="UP001556367">
    <property type="component" value="Unassembled WGS sequence"/>
</dbReference>
<feature type="compositionally biased region" description="Polar residues" evidence="2">
    <location>
        <begin position="194"/>
        <end position="206"/>
    </location>
</feature>
<evidence type="ECO:0000256" key="1">
    <source>
        <dbReference type="SAM" id="Coils"/>
    </source>
</evidence>
<feature type="compositionally biased region" description="Low complexity" evidence="2">
    <location>
        <begin position="421"/>
        <end position="437"/>
    </location>
</feature>
<feature type="compositionally biased region" description="Low complexity" evidence="2">
    <location>
        <begin position="361"/>
        <end position="372"/>
    </location>
</feature>
<feature type="coiled-coil region" evidence="1">
    <location>
        <begin position="457"/>
        <end position="484"/>
    </location>
</feature>
<keyword evidence="4" id="KW-1185">Reference proteome</keyword>
<reference evidence="4" key="1">
    <citation type="submission" date="2024-06" db="EMBL/GenBank/DDBJ databases">
        <title>Multi-omics analyses provide insights into the biosynthesis of the anticancer antibiotic pleurotin in Hohenbuehelia grisea.</title>
        <authorList>
            <person name="Weaver J.A."/>
            <person name="Alberti F."/>
        </authorList>
    </citation>
    <scope>NUCLEOTIDE SEQUENCE [LARGE SCALE GENOMIC DNA]</scope>
    <source>
        <strain evidence="4">T-177</strain>
    </source>
</reference>
<name>A0ABR3JGJ0_9AGAR</name>
<feature type="compositionally biased region" description="Polar residues" evidence="2">
    <location>
        <begin position="385"/>
        <end position="406"/>
    </location>
</feature>
<evidence type="ECO:0000313" key="4">
    <source>
        <dbReference type="Proteomes" id="UP001556367"/>
    </source>
</evidence>
<evidence type="ECO:0000256" key="2">
    <source>
        <dbReference type="SAM" id="MobiDB-lite"/>
    </source>
</evidence>
<evidence type="ECO:0000313" key="3">
    <source>
        <dbReference type="EMBL" id="KAL0954523.1"/>
    </source>
</evidence>
<protein>
    <submittedName>
        <fullName evidence="3">Uncharacterized protein</fullName>
    </submittedName>
</protein>
<organism evidence="3 4">
    <name type="scientific">Hohenbuehelia grisea</name>
    <dbReference type="NCBI Taxonomy" id="104357"/>
    <lineage>
        <taxon>Eukaryota</taxon>
        <taxon>Fungi</taxon>
        <taxon>Dikarya</taxon>
        <taxon>Basidiomycota</taxon>
        <taxon>Agaricomycotina</taxon>
        <taxon>Agaricomycetes</taxon>
        <taxon>Agaricomycetidae</taxon>
        <taxon>Agaricales</taxon>
        <taxon>Pleurotineae</taxon>
        <taxon>Pleurotaceae</taxon>
        <taxon>Hohenbuehelia</taxon>
    </lineage>
</organism>
<feature type="region of interest" description="Disordered" evidence="2">
    <location>
        <begin position="169"/>
        <end position="206"/>
    </location>
</feature>
<proteinExistence type="predicted"/>